<evidence type="ECO:0000313" key="1">
    <source>
        <dbReference type="EMBL" id="KAJ4962474.1"/>
    </source>
</evidence>
<organism evidence="1 2">
    <name type="scientific">Protea cynaroides</name>
    <dbReference type="NCBI Taxonomy" id="273540"/>
    <lineage>
        <taxon>Eukaryota</taxon>
        <taxon>Viridiplantae</taxon>
        <taxon>Streptophyta</taxon>
        <taxon>Embryophyta</taxon>
        <taxon>Tracheophyta</taxon>
        <taxon>Spermatophyta</taxon>
        <taxon>Magnoliopsida</taxon>
        <taxon>Proteales</taxon>
        <taxon>Proteaceae</taxon>
        <taxon>Protea</taxon>
    </lineage>
</organism>
<proteinExistence type="predicted"/>
<evidence type="ECO:0000313" key="2">
    <source>
        <dbReference type="Proteomes" id="UP001141806"/>
    </source>
</evidence>
<dbReference type="Proteomes" id="UP001141806">
    <property type="component" value="Unassembled WGS sequence"/>
</dbReference>
<reference evidence="1" key="1">
    <citation type="journal article" date="2023" name="Plant J.">
        <title>The genome of the king protea, Protea cynaroides.</title>
        <authorList>
            <person name="Chang J."/>
            <person name="Duong T.A."/>
            <person name="Schoeman C."/>
            <person name="Ma X."/>
            <person name="Roodt D."/>
            <person name="Barker N."/>
            <person name="Li Z."/>
            <person name="Van de Peer Y."/>
            <person name="Mizrachi E."/>
        </authorList>
    </citation>
    <scope>NUCLEOTIDE SEQUENCE</scope>
    <source>
        <tissue evidence="1">Young leaves</tissue>
    </source>
</reference>
<name>A0A9Q0HAZ9_9MAGN</name>
<keyword evidence="2" id="KW-1185">Reference proteome</keyword>
<accession>A0A9Q0HAZ9</accession>
<protein>
    <submittedName>
        <fullName evidence="1">Uncharacterized protein</fullName>
    </submittedName>
</protein>
<dbReference type="AlphaFoldDB" id="A0A9Q0HAZ9"/>
<gene>
    <name evidence="1" type="ORF">NE237_022413</name>
</gene>
<sequence length="270" mass="29426">MVPGESHISINSVVELLKGSLVAGGGESEGIVIAGPFGSSGAGLTAAIYDGGKQSLGAAGAMVVRTAAAEKMVDAIVGVVVENINSLLQKEFALIWRVRWRDEKKLKNAAYDGDDILDECAVKALQLEAQWRNCTNQINGIQEVAFFVKKIMRMTQGSWSTIPCIWPLWVSLWDLILVSSKFVRKVVMMIKGFLPLLCMLILRGNPMVRRTLLRILLLLMLIANNFLNDSSFSGEDLVPIPNIIPTSLNLNSALSSLGQLADLKPQTYLI</sequence>
<comment type="caution">
    <text evidence="1">The sequence shown here is derived from an EMBL/GenBank/DDBJ whole genome shotgun (WGS) entry which is preliminary data.</text>
</comment>
<dbReference type="EMBL" id="JAMYWD010000008">
    <property type="protein sequence ID" value="KAJ4962474.1"/>
    <property type="molecule type" value="Genomic_DNA"/>
</dbReference>